<feature type="region of interest" description="Disordered" evidence="1">
    <location>
        <begin position="308"/>
        <end position="339"/>
    </location>
</feature>
<dbReference type="PANTHER" id="PTHR42470:SF1">
    <property type="entry name" value="VAST DOMAIN-CONTAINING PROTEIN"/>
    <property type="match status" value="1"/>
</dbReference>
<accession>A0AAN6GZI6</accession>
<protein>
    <recommendedName>
        <fullName evidence="2">DUF7924 domain-containing protein</fullName>
    </recommendedName>
</protein>
<feature type="compositionally biased region" description="Low complexity" evidence="1">
    <location>
        <begin position="1"/>
        <end position="12"/>
    </location>
</feature>
<sequence length="339" mass="37943">MSQSQQQSQKQSFGAGSVTSGRNARSVTSHPDYRSVLRNNCIHIDHTGKKIPPELREFLDSSIIKQKSEPLTPEAIAEAVQTAIEIADSPESNIYDLNGTAMLPIKRSDVGRGGNTPWYIDTLPKSNAYETPLAQPKPDVHCGYLTGQRSTWTVEENAVIDHQQAKKITQPARGNCFPFFVFEMKSEAMGGTLWHAENQAAGSGACCVNAKRWLYREAYGTNDQLVVESIAFSACVTHREVVFHVHHYSAADNLYYMSHLEAFQTVRQVEECNNIVSNIFKHALESRQDKTREQVKLLYPFPAHWKKTRSASVMEPQKPAADEEDAAKDDASNKSQRTE</sequence>
<dbReference type="AlphaFoldDB" id="A0AAN6GZI6"/>
<reference evidence="3" key="1">
    <citation type="submission" date="2023-06" db="EMBL/GenBank/DDBJ databases">
        <title>Black Yeasts Isolated from many extreme environments.</title>
        <authorList>
            <person name="Coleine C."/>
            <person name="Stajich J.E."/>
            <person name="Selbmann L."/>
        </authorList>
    </citation>
    <scope>NUCLEOTIDE SEQUENCE</scope>
    <source>
        <strain evidence="3">CCFEE 5200</strain>
    </source>
</reference>
<evidence type="ECO:0000313" key="3">
    <source>
        <dbReference type="EMBL" id="KAK0950557.1"/>
    </source>
</evidence>
<proteinExistence type="predicted"/>
<feature type="region of interest" description="Disordered" evidence="1">
    <location>
        <begin position="1"/>
        <end position="31"/>
    </location>
</feature>
<feature type="compositionally biased region" description="Basic and acidic residues" evidence="1">
    <location>
        <begin position="328"/>
        <end position="339"/>
    </location>
</feature>
<feature type="compositionally biased region" description="Polar residues" evidence="1">
    <location>
        <begin position="17"/>
        <end position="29"/>
    </location>
</feature>
<keyword evidence="4" id="KW-1185">Reference proteome</keyword>
<feature type="domain" description="DUF7924" evidence="2">
    <location>
        <begin position="127"/>
        <end position="290"/>
    </location>
</feature>
<dbReference type="Pfam" id="PF25545">
    <property type="entry name" value="DUF7924"/>
    <property type="match status" value="1"/>
</dbReference>
<name>A0AAN6GZI6_9PEZI</name>
<comment type="caution">
    <text evidence="3">The sequence shown here is derived from an EMBL/GenBank/DDBJ whole genome shotgun (WGS) entry which is preliminary data.</text>
</comment>
<dbReference type="EMBL" id="JAUJLE010000813">
    <property type="protein sequence ID" value="KAK0950557.1"/>
    <property type="molecule type" value="Genomic_DNA"/>
</dbReference>
<evidence type="ECO:0000259" key="2">
    <source>
        <dbReference type="Pfam" id="PF25545"/>
    </source>
</evidence>
<dbReference type="PANTHER" id="PTHR42470">
    <property type="entry name" value="VAST DOMAIN-CONTAINING PROTEIN"/>
    <property type="match status" value="1"/>
</dbReference>
<evidence type="ECO:0000256" key="1">
    <source>
        <dbReference type="SAM" id="MobiDB-lite"/>
    </source>
</evidence>
<gene>
    <name evidence="3" type="ORF">LTR91_025577</name>
</gene>
<organism evidence="3 4">
    <name type="scientific">Friedmanniomyces endolithicus</name>
    <dbReference type="NCBI Taxonomy" id="329885"/>
    <lineage>
        <taxon>Eukaryota</taxon>
        <taxon>Fungi</taxon>
        <taxon>Dikarya</taxon>
        <taxon>Ascomycota</taxon>
        <taxon>Pezizomycotina</taxon>
        <taxon>Dothideomycetes</taxon>
        <taxon>Dothideomycetidae</taxon>
        <taxon>Mycosphaerellales</taxon>
        <taxon>Teratosphaeriaceae</taxon>
        <taxon>Friedmanniomyces</taxon>
    </lineage>
</organism>
<dbReference type="Proteomes" id="UP001175353">
    <property type="component" value="Unassembled WGS sequence"/>
</dbReference>
<evidence type="ECO:0000313" key="4">
    <source>
        <dbReference type="Proteomes" id="UP001175353"/>
    </source>
</evidence>
<dbReference type="InterPro" id="IPR057684">
    <property type="entry name" value="DUF7924"/>
</dbReference>